<protein>
    <submittedName>
        <fullName evidence="1">Uncharacterized protein</fullName>
    </submittedName>
</protein>
<sequence length="53" mass="6212">MVGWLFFWLFGIPWIKAIKKRMELIPIPFFFNAQSSTRIFNLATQESNSSTNS</sequence>
<organism evidence="1">
    <name type="scientific">Vibrio fluvialis</name>
    <dbReference type="NCBI Taxonomy" id="676"/>
    <lineage>
        <taxon>Bacteria</taxon>
        <taxon>Pseudomonadati</taxon>
        <taxon>Pseudomonadota</taxon>
        <taxon>Gammaproteobacteria</taxon>
        <taxon>Vibrionales</taxon>
        <taxon>Vibrionaceae</taxon>
        <taxon>Vibrio</taxon>
    </lineage>
</organism>
<reference evidence="1" key="1">
    <citation type="submission" date="2014-07" db="EMBL/GenBank/DDBJ databases">
        <title>Transfer Activation of Mobile Antibiotic Resistance Encoding Elements: Unraveling the SetCD Regulon.</title>
        <authorList>
            <person name="Poulin-Laprade D."/>
            <person name="Matteau D."/>
            <person name="Jacques P.-E."/>
            <person name="Rodrigue S."/>
            <person name="Burrus V."/>
        </authorList>
    </citation>
    <scope>NUCLEOTIDE SEQUENCE</scope>
    <source>
        <strain evidence="1">H08942</strain>
    </source>
</reference>
<evidence type="ECO:0000313" key="1">
    <source>
        <dbReference type="EMBL" id="AIP92451.1"/>
    </source>
</evidence>
<accession>A0A089G4C8</accession>
<name>A0A089G4C8_VIBFL</name>
<gene>
    <name evidence="1" type="ORF">ICEVflInd1_096</name>
</gene>
<dbReference type="AlphaFoldDB" id="A0A089G4C8"/>
<dbReference type="EMBL" id="KM213605">
    <property type="protein sequence ID" value="AIP92451.1"/>
    <property type="molecule type" value="Genomic_DNA"/>
</dbReference>
<proteinExistence type="predicted"/>